<sequence length="278" mass="30882">MTAIKQKPRPHRWARGNGWQSTDIAGREDRCRDGTVGVVGNDAHRIHPHDRARSTRLVRCASRSLAATSYKHAIAFVYNASRLNEREATAGFGDAISESCLPWNTQNASPARRPRSTALGEPWRETSWLSRCHPCPRRARSTIGDAGHALDGSGHRGPEAGRRVDRGGRPCCRSAPCSCRRRPRSVPYRPDRNAPRPSCCMCAPGQNRRGRGRRPSGHPTLRSHRAAGRQHRPVRRCNAGWRRAGARPVAAAPEPHTQHRPRKRQHRRRGGLPTGDGA</sequence>
<dbReference type="AlphaFoldDB" id="A0A182D4B6"/>
<organism evidence="2">
    <name type="scientific">Blastochloris viridis</name>
    <name type="common">Rhodopseudomonas viridis</name>
    <dbReference type="NCBI Taxonomy" id="1079"/>
    <lineage>
        <taxon>Bacteria</taxon>
        <taxon>Pseudomonadati</taxon>
        <taxon>Pseudomonadota</taxon>
        <taxon>Alphaproteobacteria</taxon>
        <taxon>Hyphomicrobiales</taxon>
        <taxon>Blastochloridaceae</taxon>
        <taxon>Blastochloris</taxon>
    </lineage>
</organism>
<name>A0A182D4B6_BLAVI</name>
<reference evidence="2" key="1">
    <citation type="journal article" date="2015" name="Genome Announc.">
        <title>Complete Genome Sequence of the Bacteriochlorophyll b-Producing Photosynthetic Bacterium Blastochloris viridis.</title>
        <authorList>
            <person name="Tsukatani Y."/>
            <person name="Hirose Y."/>
            <person name="Harada J."/>
            <person name="Misawa N."/>
            <person name="Mori K."/>
            <person name="Inoue K."/>
            <person name="Tamiaki H."/>
        </authorList>
    </citation>
    <scope>NUCLEOTIDE SEQUENCE [LARGE SCALE GENOMIC DNA]</scope>
    <source>
        <strain evidence="2">DSM 133</strain>
    </source>
</reference>
<feature type="region of interest" description="Disordered" evidence="1">
    <location>
        <begin position="1"/>
        <end position="25"/>
    </location>
</feature>
<proteinExistence type="predicted"/>
<evidence type="ECO:0000313" key="2">
    <source>
        <dbReference type="EMBL" id="BAS00290.1"/>
    </source>
</evidence>
<evidence type="ECO:0000256" key="1">
    <source>
        <dbReference type="SAM" id="MobiDB-lite"/>
    </source>
</evidence>
<feature type="region of interest" description="Disordered" evidence="1">
    <location>
        <begin position="143"/>
        <end position="165"/>
    </location>
</feature>
<dbReference type="EMBL" id="AP014854">
    <property type="protein sequence ID" value="BAS00290.1"/>
    <property type="molecule type" value="Genomic_DNA"/>
</dbReference>
<feature type="region of interest" description="Disordered" evidence="1">
    <location>
        <begin position="204"/>
        <end position="278"/>
    </location>
</feature>
<feature type="compositionally biased region" description="Low complexity" evidence="1">
    <location>
        <begin position="239"/>
        <end position="255"/>
    </location>
</feature>
<feature type="compositionally biased region" description="Basic and acidic residues" evidence="1">
    <location>
        <begin position="153"/>
        <end position="165"/>
    </location>
</feature>
<protein>
    <submittedName>
        <fullName evidence="2">Uncharacterized protein</fullName>
    </submittedName>
</protein>
<accession>A0A182D4B6</accession>
<feature type="compositionally biased region" description="Basic residues" evidence="1">
    <location>
        <begin position="208"/>
        <end position="235"/>
    </location>
</feature>
<feature type="compositionally biased region" description="Basic residues" evidence="1">
    <location>
        <begin position="1"/>
        <end position="14"/>
    </location>
</feature>
<feature type="compositionally biased region" description="Basic residues" evidence="1">
    <location>
        <begin position="258"/>
        <end position="270"/>
    </location>
</feature>
<gene>
    <name evidence="2" type="ORF">BV133_2696</name>
</gene>